<dbReference type="InterPro" id="IPR007685">
    <property type="entry name" value="RelA_SpoT"/>
</dbReference>
<name>A0A9D1U349_9LACO</name>
<evidence type="ECO:0000259" key="10">
    <source>
        <dbReference type="SMART" id="SM00954"/>
    </source>
</evidence>
<dbReference type="SMART" id="SM00954">
    <property type="entry name" value="RelA_SpoT"/>
    <property type="match status" value="1"/>
</dbReference>
<dbReference type="EMBL" id="DXGK01000071">
    <property type="protein sequence ID" value="HIW70453.1"/>
    <property type="molecule type" value="Genomic_DNA"/>
</dbReference>
<dbReference type="FunFam" id="1.10.287.860:FF:000001">
    <property type="entry name" value="GTP pyrophosphokinase YjbM"/>
    <property type="match status" value="1"/>
</dbReference>
<sequence>MGSVFELVENWQHFLLPYEQAVNELKVKLRGMRKQFQDQARHSPIEFVTGRVKPVDSIKEKMVRRHVSEDRLEKDMQDIAGVRIMCQFVEDIYAVVDLLRQRTDMQILEERDYVTNAKPSGYRSYHIVIEYPLQLVTGEKKILAEIQVRTLAMNFWATVEHSLNYKYQGEFPEELSARLQRAGEAAFKLDEEMSEIREEIKEAQSMFSYRKKAAWESNEKRDQENDNDLERPDRGGGAQ</sequence>
<comment type="pathway">
    <text evidence="1">Purine metabolism; ppGpp biosynthesis; ppGpp from GTP: step 1/2.</text>
</comment>
<comment type="similarity">
    <text evidence="2">Belongs to the RelA/SpoT family.</text>
</comment>
<protein>
    <submittedName>
        <fullName evidence="11">GTP pyrophosphokinase family protein</fullName>
    </submittedName>
</protein>
<evidence type="ECO:0000256" key="6">
    <source>
        <dbReference type="ARBA" id="ARBA00022777"/>
    </source>
</evidence>
<dbReference type="Gene3D" id="1.10.287.860">
    <property type="entry name" value="Nucleotidyltransferase"/>
    <property type="match status" value="1"/>
</dbReference>
<keyword evidence="8" id="KW-0175">Coiled coil</keyword>
<feature type="coiled-coil region" evidence="8">
    <location>
        <begin position="179"/>
        <end position="206"/>
    </location>
</feature>
<dbReference type="PANTHER" id="PTHR47837:SF1">
    <property type="entry name" value="GTP PYROPHOSPHOKINASE YJBM"/>
    <property type="match status" value="1"/>
</dbReference>
<evidence type="ECO:0000256" key="2">
    <source>
        <dbReference type="ARBA" id="ARBA00007476"/>
    </source>
</evidence>
<feature type="domain" description="RelA/SpoT" evidence="10">
    <location>
        <begin position="50"/>
        <end position="171"/>
    </location>
</feature>
<comment type="caution">
    <text evidence="11">The sequence shown here is derived from an EMBL/GenBank/DDBJ whole genome shotgun (WGS) entry which is preliminary data.</text>
</comment>
<evidence type="ECO:0000256" key="9">
    <source>
        <dbReference type="SAM" id="MobiDB-lite"/>
    </source>
</evidence>
<keyword evidence="7" id="KW-0067">ATP-binding</keyword>
<dbReference type="PANTHER" id="PTHR47837">
    <property type="entry name" value="GTP PYROPHOSPHOKINASE YJBM"/>
    <property type="match status" value="1"/>
</dbReference>
<comment type="subunit">
    <text evidence="3">Homotetramer.</text>
</comment>
<accession>A0A9D1U349</accession>
<feature type="region of interest" description="Disordered" evidence="9">
    <location>
        <begin position="211"/>
        <end position="239"/>
    </location>
</feature>
<reference evidence="11" key="1">
    <citation type="journal article" date="2021" name="PeerJ">
        <title>Extensive microbial diversity within the chicken gut microbiome revealed by metagenomics and culture.</title>
        <authorList>
            <person name="Gilroy R."/>
            <person name="Ravi A."/>
            <person name="Getino M."/>
            <person name="Pursley I."/>
            <person name="Horton D.L."/>
            <person name="Alikhan N.F."/>
            <person name="Baker D."/>
            <person name="Gharbi K."/>
            <person name="Hall N."/>
            <person name="Watson M."/>
            <person name="Adriaenssens E.M."/>
            <person name="Foster-Nyarko E."/>
            <person name="Jarju S."/>
            <person name="Secka A."/>
            <person name="Antonio M."/>
            <person name="Oren A."/>
            <person name="Chaudhuri R.R."/>
            <person name="La Ragione R."/>
            <person name="Hildebrand F."/>
            <person name="Pallen M.J."/>
        </authorList>
    </citation>
    <scope>NUCLEOTIDE SEQUENCE</scope>
    <source>
        <strain evidence="11">ChiHejej3B27-2180</strain>
    </source>
</reference>
<keyword evidence="6" id="KW-0418">Kinase</keyword>
<evidence type="ECO:0000256" key="1">
    <source>
        <dbReference type="ARBA" id="ARBA00004976"/>
    </source>
</evidence>
<evidence type="ECO:0000256" key="5">
    <source>
        <dbReference type="ARBA" id="ARBA00022741"/>
    </source>
</evidence>
<dbReference type="GO" id="GO:0005524">
    <property type="term" value="F:ATP binding"/>
    <property type="evidence" value="ECO:0007669"/>
    <property type="project" value="UniProtKB-KW"/>
</dbReference>
<evidence type="ECO:0000256" key="7">
    <source>
        <dbReference type="ARBA" id="ARBA00022840"/>
    </source>
</evidence>
<evidence type="ECO:0000313" key="11">
    <source>
        <dbReference type="EMBL" id="HIW70453.1"/>
    </source>
</evidence>
<evidence type="ECO:0000313" key="12">
    <source>
        <dbReference type="Proteomes" id="UP000886878"/>
    </source>
</evidence>
<dbReference type="FunFam" id="3.30.460.10:FF:000012">
    <property type="entry name" value="GTP pyrophosphokinase YjbM"/>
    <property type="match status" value="1"/>
</dbReference>
<gene>
    <name evidence="11" type="ORF">H9876_03635</name>
</gene>
<evidence type="ECO:0000256" key="4">
    <source>
        <dbReference type="ARBA" id="ARBA00022679"/>
    </source>
</evidence>
<evidence type="ECO:0000256" key="8">
    <source>
        <dbReference type="SAM" id="Coils"/>
    </source>
</evidence>
<keyword evidence="4" id="KW-0808">Transferase</keyword>
<dbReference type="AlphaFoldDB" id="A0A9D1U349"/>
<proteinExistence type="inferred from homology"/>
<keyword evidence="5" id="KW-0547">Nucleotide-binding</keyword>
<dbReference type="GO" id="GO:0016301">
    <property type="term" value="F:kinase activity"/>
    <property type="evidence" value="ECO:0007669"/>
    <property type="project" value="UniProtKB-KW"/>
</dbReference>
<feature type="compositionally biased region" description="Basic and acidic residues" evidence="9">
    <location>
        <begin position="213"/>
        <end position="239"/>
    </location>
</feature>
<dbReference type="Proteomes" id="UP000886878">
    <property type="component" value="Unassembled WGS sequence"/>
</dbReference>
<dbReference type="InterPro" id="IPR052366">
    <property type="entry name" value="GTP_Pyrophosphokinase"/>
</dbReference>
<dbReference type="Gene3D" id="3.30.460.10">
    <property type="entry name" value="Beta Polymerase, domain 2"/>
    <property type="match status" value="1"/>
</dbReference>
<dbReference type="SUPFAM" id="SSF81301">
    <property type="entry name" value="Nucleotidyltransferase"/>
    <property type="match status" value="1"/>
</dbReference>
<dbReference type="CDD" id="cd05399">
    <property type="entry name" value="NT_Rel-Spo_like"/>
    <property type="match status" value="1"/>
</dbReference>
<dbReference type="InterPro" id="IPR043519">
    <property type="entry name" value="NT_sf"/>
</dbReference>
<organism evidence="11 12">
    <name type="scientific">Candidatus Limosilactobacillus merdipullorum</name>
    <dbReference type="NCBI Taxonomy" id="2838653"/>
    <lineage>
        <taxon>Bacteria</taxon>
        <taxon>Bacillati</taxon>
        <taxon>Bacillota</taxon>
        <taxon>Bacilli</taxon>
        <taxon>Lactobacillales</taxon>
        <taxon>Lactobacillaceae</taxon>
        <taxon>Limosilactobacillus</taxon>
    </lineage>
</organism>
<evidence type="ECO:0000256" key="3">
    <source>
        <dbReference type="ARBA" id="ARBA00011881"/>
    </source>
</evidence>
<reference evidence="11" key="2">
    <citation type="submission" date="2021-04" db="EMBL/GenBank/DDBJ databases">
        <authorList>
            <person name="Gilroy R."/>
        </authorList>
    </citation>
    <scope>NUCLEOTIDE SEQUENCE</scope>
    <source>
        <strain evidence="11">ChiHejej3B27-2180</strain>
    </source>
</reference>
<dbReference type="Pfam" id="PF04607">
    <property type="entry name" value="RelA_SpoT"/>
    <property type="match status" value="1"/>
</dbReference>
<dbReference type="GO" id="GO:0015969">
    <property type="term" value="P:guanosine tetraphosphate metabolic process"/>
    <property type="evidence" value="ECO:0007669"/>
    <property type="project" value="InterPro"/>
</dbReference>